<gene>
    <name evidence="6" type="ORF">PHLCEN_2v5702</name>
</gene>
<dbReference type="PROSITE" id="PS51683">
    <property type="entry name" value="SAM_OMT_II"/>
    <property type="match status" value="1"/>
</dbReference>
<evidence type="ECO:0000259" key="4">
    <source>
        <dbReference type="Pfam" id="PF00891"/>
    </source>
</evidence>
<sequence>MASSTNQHLHPVALAEDLLQLVKSLYPSSETTITDDSKESYLTKGHIQTLTGQLLRSVLGPAEYTVALAESCHESAALKLITSLGVADIIGDGAVSVHELSQKTNVEHKYLSVTMRSLLWHGYFEEQGEFGTEVYSNNAMSEVLKASNDATLKDAIGMIGDEGFKGSSYLTEAAQSTDERSALSHAFGFTDPVFKWMASPEQAWRGQRVGKAMQQLHTMANGNVTRDYAWDTLETPVVDIGAGIGSLEMILLGQEHRDLQFTLFDLRQTMENAEKAWRARYPSKLKQISFVGGDFLAESVEETNIPQGQPTYIIRHVLHDWTDEQVVKILRNVRAAMLSGRSCSDKAGHLPKLVLCEMLLRASSSRFVHTTSVQLLSLNNGITRTESHMRSLVEKAGFKVVAVHELRAADAIVEAIPDITEI</sequence>
<name>A0A2R6P1P1_9APHY</name>
<dbReference type="EMBL" id="MLYV02000557">
    <property type="protein sequence ID" value="PSR83548.1"/>
    <property type="molecule type" value="Genomic_DNA"/>
</dbReference>
<keyword evidence="1" id="KW-0489">Methyltransferase</keyword>
<evidence type="ECO:0000259" key="5">
    <source>
        <dbReference type="Pfam" id="PF08100"/>
    </source>
</evidence>
<proteinExistence type="predicted"/>
<comment type="caution">
    <text evidence="6">The sequence shown here is derived from an EMBL/GenBank/DDBJ whole genome shotgun (WGS) entry which is preliminary data.</text>
</comment>
<dbReference type="InterPro" id="IPR036388">
    <property type="entry name" value="WH-like_DNA-bd_sf"/>
</dbReference>
<dbReference type="Gene3D" id="1.10.10.10">
    <property type="entry name" value="Winged helix-like DNA-binding domain superfamily/Winged helix DNA-binding domain"/>
    <property type="match status" value="1"/>
</dbReference>
<dbReference type="PANTHER" id="PTHR43712">
    <property type="entry name" value="PUTATIVE (AFU_ORTHOLOGUE AFUA_4G14580)-RELATED"/>
    <property type="match status" value="1"/>
</dbReference>
<reference evidence="6 7" key="1">
    <citation type="submission" date="2018-02" db="EMBL/GenBank/DDBJ databases">
        <title>Genome sequence of the basidiomycete white-rot fungus Phlebia centrifuga.</title>
        <authorList>
            <person name="Granchi Z."/>
            <person name="Peng M."/>
            <person name="de Vries R.P."/>
            <person name="Hilden K."/>
            <person name="Makela M.R."/>
            <person name="Grigoriev I."/>
            <person name="Riley R."/>
        </authorList>
    </citation>
    <scope>NUCLEOTIDE SEQUENCE [LARGE SCALE GENOMIC DNA]</scope>
    <source>
        <strain evidence="6 7">FBCC195</strain>
    </source>
</reference>
<dbReference type="Gene3D" id="3.40.50.150">
    <property type="entry name" value="Vaccinia Virus protein VP39"/>
    <property type="match status" value="1"/>
</dbReference>
<evidence type="ECO:0000256" key="3">
    <source>
        <dbReference type="ARBA" id="ARBA00022691"/>
    </source>
</evidence>
<dbReference type="PANTHER" id="PTHR43712:SF2">
    <property type="entry name" value="O-METHYLTRANSFERASE CICE"/>
    <property type="match status" value="1"/>
</dbReference>
<dbReference type="Pfam" id="PF00891">
    <property type="entry name" value="Methyltransf_2"/>
    <property type="match status" value="1"/>
</dbReference>
<dbReference type="Proteomes" id="UP000186601">
    <property type="component" value="Unassembled WGS sequence"/>
</dbReference>
<evidence type="ECO:0000313" key="6">
    <source>
        <dbReference type="EMBL" id="PSR83548.1"/>
    </source>
</evidence>
<dbReference type="InterPro" id="IPR001077">
    <property type="entry name" value="COMT_C"/>
</dbReference>
<protein>
    <submittedName>
        <fullName evidence="6">Uncharacterized protein</fullName>
    </submittedName>
</protein>
<dbReference type="SUPFAM" id="SSF53335">
    <property type="entry name" value="S-adenosyl-L-methionine-dependent methyltransferases"/>
    <property type="match status" value="1"/>
</dbReference>
<dbReference type="SUPFAM" id="SSF46785">
    <property type="entry name" value="Winged helix' DNA-binding domain"/>
    <property type="match status" value="1"/>
</dbReference>
<evidence type="ECO:0000256" key="2">
    <source>
        <dbReference type="ARBA" id="ARBA00022679"/>
    </source>
</evidence>
<keyword evidence="2" id="KW-0808">Transferase</keyword>
<keyword evidence="7" id="KW-1185">Reference proteome</keyword>
<dbReference type="InterPro" id="IPR016461">
    <property type="entry name" value="COMT-like"/>
</dbReference>
<feature type="domain" description="O-methyltransferase dimerisation" evidence="5">
    <location>
        <begin position="68"/>
        <end position="144"/>
    </location>
</feature>
<dbReference type="GO" id="GO:0046983">
    <property type="term" value="F:protein dimerization activity"/>
    <property type="evidence" value="ECO:0007669"/>
    <property type="project" value="InterPro"/>
</dbReference>
<evidence type="ECO:0000256" key="1">
    <source>
        <dbReference type="ARBA" id="ARBA00022603"/>
    </source>
</evidence>
<dbReference type="OrthoDB" id="1606438at2759"/>
<feature type="domain" description="O-methyltransferase C-terminal" evidence="4">
    <location>
        <begin position="169"/>
        <end position="399"/>
    </location>
</feature>
<dbReference type="GO" id="GO:0032259">
    <property type="term" value="P:methylation"/>
    <property type="evidence" value="ECO:0007669"/>
    <property type="project" value="UniProtKB-KW"/>
</dbReference>
<organism evidence="6 7">
    <name type="scientific">Hermanssonia centrifuga</name>
    <dbReference type="NCBI Taxonomy" id="98765"/>
    <lineage>
        <taxon>Eukaryota</taxon>
        <taxon>Fungi</taxon>
        <taxon>Dikarya</taxon>
        <taxon>Basidiomycota</taxon>
        <taxon>Agaricomycotina</taxon>
        <taxon>Agaricomycetes</taxon>
        <taxon>Polyporales</taxon>
        <taxon>Meruliaceae</taxon>
        <taxon>Hermanssonia</taxon>
    </lineage>
</organism>
<evidence type="ECO:0000313" key="7">
    <source>
        <dbReference type="Proteomes" id="UP000186601"/>
    </source>
</evidence>
<accession>A0A2R6P1P1</accession>
<dbReference type="InterPro" id="IPR036390">
    <property type="entry name" value="WH_DNA-bd_sf"/>
</dbReference>
<dbReference type="InterPro" id="IPR029063">
    <property type="entry name" value="SAM-dependent_MTases_sf"/>
</dbReference>
<dbReference type="InterPro" id="IPR012967">
    <property type="entry name" value="COMT_dimerisation"/>
</dbReference>
<dbReference type="GO" id="GO:0008171">
    <property type="term" value="F:O-methyltransferase activity"/>
    <property type="evidence" value="ECO:0007669"/>
    <property type="project" value="InterPro"/>
</dbReference>
<dbReference type="STRING" id="98765.A0A2R6P1P1"/>
<keyword evidence="3" id="KW-0949">S-adenosyl-L-methionine</keyword>
<dbReference type="AlphaFoldDB" id="A0A2R6P1P1"/>
<dbReference type="Pfam" id="PF08100">
    <property type="entry name" value="Dimerisation"/>
    <property type="match status" value="1"/>
</dbReference>